<proteinExistence type="inferred from homology"/>
<accession>A0A395WC56</accession>
<reference evidence="2 3" key="1">
    <citation type="submission" date="2018-08" db="EMBL/GenBank/DDBJ databases">
        <title>A genome reference for cultivated species of the human gut microbiota.</title>
        <authorList>
            <person name="Zou Y."/>
            <person name="Xue W."/>
            <person name="Luo G."/>
        </authorList>
    </citation>
    <scope>NUCLEOTIDE SEQUENCE [LARGE SCALE GENOMIC DNA]</scope>
    <source>
        <strain evidence="2 3">AF15-20</strain>
    </source>
</reference>
<dbReference type="InterPro" id="IPR043129">
    <property type="entry name" value="ATPase_NBD"/>
</dbReference>
<dbReference type="InterPro" id="IPR000600">
    <property type="entry name" value="ROK"/>
</dbReference>
<evidence type="ECO:0000313" key="2">
    <source>
        <dbReference type="EMBL" id="RGU91889.1"/>
    </source>
</evidence>
<sequence>MILTIDIGGTNIKYGLCDELGNIQQKGEYPTLDTADKIVQSICDLPFEYTGIAISMPGIVNEDHSCAFITGKLAFLSNYPLKKQLEEIKGCKVTIENDGRCATWAELGFGNLINSKNALVVVLGTYIGMGIVIDHKVYEGSHVLAGEYSDAHMDTEKTFKNTMAAYFGKDGLERATGLTGKELFDHLDDEKVYEGLNQYCQNLAWMLSNIQLLLDVDTILIGGGISAQPKLIACIKENMKGLTQWFPTLEEPVIKACKFNNDANLLGALCYYKNNTENH</sequence>
<dbReference type="EMBL" id="QRYQ01000008">
    <property type="protein sequence ID" value="RGU91889.1"/>
    <property type="molecule type" value="Genomic_DNA"/>
</dbReference>
<comment type="caution">
    <text evidence="2">The sequence shown here is derived from an EMBL/GenBank/DDBJ whole genome shotgun (WGS) entry which is preliminary data.</text>
</comment>
<name>A0A395WC56_9FIRM</name>
<organism evidence="2 3">
    <name type="scientific">Holdemanella biformis</name>
    <dbReference type="NCBI Taxonomy" id="1735"/>
    <lineage>
        <taxon>Bacteria</taxon>
        <taxon>Bacillati</taxon>
        <taxon>Bacillota</taxon>
        <taxon>Erysipelotrichia</taxon>
        <taxon>Erysipelotrichales</taxon>
        <taxon>Erysipelotrichaceae</taxon>
        <taxon>Holdemanella</taxon>
    </lineage>
</organism>
<protein>
    <submittedName>
        <fullName evidence="2">ROK family protein</fullName>
    </submittedName>
</protein>
<gene>
    <name evidence="2" type="ORF">DWW32_05680</name>
</gene>
<dbReference type="PANTHER" id="PTHR18964:SF170">
    <property type="entry name" value="SUGAR KINASE"/>
    <property type="match status" value="1"/>
</dbReference>
<dbReference type="Proteomes" id="UP000265489">
    <property type="component" value="Unassembled WGS sequence"/>
</dbReference>
<dbReference type="RefSeq" id="WP_118325079.1">
    <property type="nucleotide sequence ID" value="NZ_CATXNH010000021.1"/>
</dbReference>
<comment type="similarity">
    <text evidence="1">Belongs to the ROK (NagC/XylR) family.</text>
</comment>
<dbReference type="Pfam" id="PF00480">
    <property type="entry name" value="ROK"/>
    <property type="match status" value="1"/>
</dbReference>
<dbReference type="CDD" id="cd24152">
    <property type="entry name" value="ASKHA_NBD_ROK-like"/>
    <property type="match status" value="1"/>
</dbReference>
<dbReference type="PANTHER" id="PTHR18964">
    <property type="entry name" value="ROK (REPRESSOR, ORF, KINASE) FAMILY"/>
    <property type="match status" value="1"/>
</dbReference>
<dbReference type="SUPFAM" id="SSF53067">
    <property type="entry name" value="Actin-like ATPase domain"/>
    <property type="match status" value="1"/>
</dbReference>
<evidence type="ECO:0000313" key="3">
    <source>
        <dbReference type="Proteomes" id="UP000265489"/>
    </source>
</evidence>
<dbReference type="Gene3D" id="3.30.420.40">
    <property type="match status" value="2"/>
</dbReference>
<evidence type="ECO:0000256" key="1">
    <source>
        <dbReference type="ARBA" id="ARBA00006479"/>
    </source>
</evidence>
<dbReference type="AlphaFoldDB" id="A0A395WC56"/>
<dbReference type="GeneID" id="66580387"/>